<comment type="caution">
    <text evidence="1">The sequence shown here is derived from an EMBL/GenBank/DDBJ whole genome shotgun (WGS) entry which is preliminary data.</text>
</comment>
<evidence type="ECO:0000313" key="2">
    <source>
        <dbReference type="Proteomes" id="UP001060085"/>
    </source>
</evidence>
<dbReference type="Proteomes" id="UP001060085">
    <property type="component" value="Linkage Group LG03"/>
</dbReference>
<reference evidence="2" key="1">
    <citation type="journal article" date="2023" name="Nat. Plants">
        <title>Single-cell RNA sequencing provides a high-resolution roadmap for understanding the multicellular compartmentation of specialized metabolism.</title>
        <authorList>
            <person name="Sun S."/>
            <person name="Shen X."/>
            <person name="Li Y."/>
            <person name="Li Y."/>
            <person name="Wang S."/>
            <person name="Li R."/>
            <person name="Zhang H."/>
            <person name="Shen G."/>
            <person name="Guo B."/>
            <person name="Wei J."/>
            <person name="Xu J."/>
            <person name="St-Pierre B."/>
            <person name="Chen S."/>
            <person name="Sun C."/>
        </authorList>
    </citation>
    <scope>NUCLEOTIDE SEQUENCE [LARGE SCALE GENOMIC DNA]</scope>
</reference>
<dbReference type="EMBL" id="CM044703">
    <property type="protein sequence ID" value="KAI5672365.1"/>
    <property type="molecule type" value="Genomic_DNA"/>
</dbReference>
<proteinExistence type="predicted"/>
<name>A0ACC0BI54_CATRO</name>
<organism evidence="1 2">
    <name type="scientific">Catharanthus roseus</name>
    <name type="common">Madagascar periwinkle</name>
    <name type="synonym">Vinca rosea</name>
    <dbReference type="NCBI Taxonomy" id="4058"/>
    <lineage>
        <taxon>Eukaryota</taxon>
        <taxon>Viridiplantae</taxon>
        <taxon>Streptophyta</taxon>
        <taxon>Embryophyta</taxon>
        <taxon>Tracheophyta</taxon>
        <taxon>Spermatophyta</taxon>
        <taxon>Magnoliopsida</taxon>
        <taxon>eudicotyledons</taxon>
        <taxon>Gunneridae</taxon>
        <taxon>Pentapetalae</taxon>
        <taxon>asterids</taxon>
        <taxon>lamiids</taxon>
        <taxon>Gentianales</taxon>
        <taxon>Apocynaceae</taxon>
        <taxon>Rauvolfioideae</taxon>
        <taxon>Vinceae</taxon>
        <taxon>Catharanthinae</taxon>
        <taxon>Catharanthus</taxon>
    </lineage>
</organism>
<gene>
    <name evidence="1" type="ORF">M9H77_12729</name>
</gene>
<accession>A0ACC0BI54</accession>
<protein>
    <submittedName>
        <fullName evidence="1">Uncharacterized protein</fullName>
    </submittedName>
</protein>
<evidence type="ECO:0000313" key="1">
    <source>
        <dbReference type="EMBL" id="KAI5672365.1"/>
    </source>
</evidence>
<keyword evidence="2" id="KW-1185">Reference proteome</keyword>
<sequence length="227" mass="26181">MWLPYHDRPLVPFDLWRAEVLLICYEIVEYYYPKRVMRQFARAQMVPDAVDACLDLHQIQLRGNDNTSWVTQHAIHLDAWNQWRLRVRDGPAVAFAALSYPCDEYIRWYRGITRPAGMDRRMMWRFGSHVHLIHRWPRCMVSIEGTLGCTPLQHDIRATFPVQSSRRSHREHVPDRGARGVEKGARRHPGRGAGGGRPPIPPVPQRQEHVDLGPAVVQRGEGSSSGQ</sequence>